<dbReference type="EMBL" id="AZFI01000017">
    <property type="protein sequence ID" value="KRM30330.1"/>
    <property type="molecule type" value="Genomic_DNA"/>
</dbReference>
<feature type="region of interest" description="Disordered" evidence="1">
    <location>
        <begin position="1"/>
        <end position="26"/>
    </location>
</feature>
<sequence length="227" mass="25694">MSSDTKLDFKEIHAKEKDNKKAAKKAEHEKRFKLEVLNQERIKNHNVTKYGNLYFDNVDKVILEKKDSWTPYITYSYNDVLKYTPVDQGHSEKKRHGITRAITGDIIAGGAGAIVGAVTGGKNYGYVDELGVNISLKDGKLLTVRFINESTKRGKITEKAYQDCNYLCALLDSITEENDSEKIQKVETVNSSETDITEQLKKLKSLVDDGILTQEEFEAKKKQLLNI</sequence>
<organism evidence="3 4">
    <name type="scientific">Ligilactobacillus acidipiscis DSM 15836</name>
    <dbReference type="NCBI Taxonomy" id="1423716"/>
    <lineage>
        <taxon>Bacteria</taxon>
        <taxon>Bacillati</taxon>
        <taxon>Bacillota</taxon>
        <taxon>Bacilli</taxon>
        <taxon>Lactobacillales</taxon>
        <taxon>Lactobacillaceae</taxon>
        <taxon>Ligilactobacillus</taxon>
    </lineage>
</organism>
<accession>A0ABR5PMR8</accession>
<dbReference type="InterPro" id="IPR018649">
    <property type="entry name" value="SHOCT"/>
</dbReference>
<dbReference type="Proteomes" id="UP000051217">
    <property type="component" value="Unassembled WGS sequence"/>
</dbReference>
<evidence type="ECO:0000259" key="2">
    <source>
        <dbReference type="Pfam" id="PF09851"/>
    </source>
</evidence>
<evidence type="ECO:0000256" key="1">
    <source>
        <dbReference type="SAM" id="MobiDB-lite"/>
    </source>
</evidence>
<proteinExistence type="predicted"/>
<feature type="domain" description="SHOCT" evidence="2">
    <location>
        <begin position="198"/>
        <end position="225"/>
    </location>
</feature>
<gene>
    <name evidence="3" type="ORF">FC65_GL000668</name>
</gene>
<keyword evidence="4" id="KW-1185">Reference proteome</keyword>
<name>A0ABR5PMR8_9LACO</name>
<evidence type="ECO:0000313" key="4">
    <source>
        <dbReference type="Proteomes" id="UP000051217"/>
    </source>
</evidence>
<dbReference type="Pfam" id="PF09851">
    <property type="entry name" value="SHOCT"/>
    <property type="match status" value="1"/>
</dbReference>
<reference evidence="3 4" key="1">
    <citation type="journal article" date="2015" name="Genome Announc.">
        <title>Expanding the biotechnology potential of lactobacilli through comparative genomics of 213 strains and associated genera.</title>
        <authorList>
            <person name="Sun Z."/>
            <person name="Harris H.M."/>
            <person name="McCann A."/>
            <person name="Guo C."/>
            <person name="Argimon S."/>
            <person name="Zhang W."/>
            <person name="Yang X."/>
            <person name="Jeffery I.B."/>
            <person name="Cooney J.C."/>
            <person name="Kagawa T.F."/>
            <person name="Liu W."/>
            <person name="Song Y."/>
            <person name="Salvetti E."/>
            <person name="Wrobel A."/>
            <person name="Rasinkangas P."/>
            <person name="Parkhill J."/>
            <person name="Rea M.C."/>
            <person name="O'Sullivan O."/>
            <person name="Ritari J."/>
            <person name="Douillard F.P."/>
            <person name="Paul Ross R."/>
            <person name="Yang R."/>
            <person name="Briner A.E."/>
            <person name="Felis G.E."/>
            <person name="de Vos W.M."/>
            <person name="Barrangou R."/>
            <person name="Klaenhammer T.R."/>
            <person name="Caufield P.W."/>
            <person name="Cui Y."/>
            <person name="Zhang H."/>
            <person name="O'Toole P.W."/>
        </authorList>
    </citation>
    <scope>NUCLEOTIDE SEQUENCE [LARGE SCALE GENOMIC DNA]</scope>
    <source>
        <strain evidence="3 4">DSM 15836</strain>
    </source>
</reference>
<evidence type="ECO:0000313" key="3">
    <source>
        <dbReference type="EMBL" id="KRM30330.1"/>
    </source>
</evidence>
<comment type="caution">
    <text evidence="3">The sequence shown here is derived from an EMBL/GenBank/DDBJ whole genome shotgun (WGS) entry which is preliminary data.</text>
</comment>
<protein>
    <recommendedName>
        <fullName evidence="2">SHOCT domain-containing protein</fullName>
    </recommendedName>
</protein>